<keyword evidence="2" id="KW-1185">Reference proteome</keyword>
<sequence length="309" mass="36184">MSLIGEVYICKQFITSPIHIKLNSHGLTVVFPRFCFLITWEYHVKYVANPNHFEQGVSNFELKKLGGSYYIINSDDITSQNLCERFKEFPEFICLGITNDYEKGMNFILKFAPEVVFIDLDSYPKNEIGDVFSYCKEINEYIFSRPKYIALSKDVSKAYQALKGKFYDYILKPGKELEIRKIILQLLKSEQYALNDTLCLKSYKDYTLLKVEEILFLKADNNATDFVMIEGKTISAFKTLKSFEKILPNSFIRIHHSYIINKKHISRINFGKLKCFLDHNKISLPFSRSYRHNLQIIEELLEQKAISFN</sequence>
<evidence type="ECO:0000313" key="2">
    <source>
        <dbReference type="Proteomes" id="UP000356253"/>
    </source>
</evidence>
<dbReference type="Proteomes" id="UP000356253">
    <property type="component" value="Unassembled WGS sequence"/>
</dbReference>
<proteinExistence type="predicted"/>
<gene>
    <name evidence="1" type="primary">yehT_1</name>
    <name evidence="1" type="ORF">FVB9532_02191</name>
</gene>
<comment type="caution">
    <text evidence="1">The sequence shown here is derived from an EMBL/GenBank/DDBJ whole genome shotgun (WGS) entry which is preliminary data.</text>
</comment>
<protein>
    <submittedName>
        <fullName evidence="1">Transcriptional regulatory protein YehT</fullName>
    </submittedName>
</protein>
<accession>A0AC61Y987</accession>
<dbReference type="EMBL" id="CABVMM010000008">
    <property type="protein sequence ID" value="VVV00915.1"/>
    <property type="molecule type" value="Genomic_DNA"/>
</dbReference>
<name>A0AC61Y987_9FLAO</name>
<reference evidence="1" key="1">
    <citation type="submission" date="2019-09" db="EMBL/GenBank/DDBJ databases">
        <authorList>
            <person name="Rodrigo-Torres L."/>
            <person name="Arahal R. D."/>
            <person name="Lucena T."/>
        </authorList>
    </citation>
    <scope>NUCLEOTIDE SEQUENCE</scope>
    <source>
        <strain evidence="1">ISS653</strain>
    </source>
</reference>
<organism evidence="1 2">
    <name type="scientific">Mesonia oceanica</name>
    <dbReference type="NCBI Taxonomy" id="2687242"/>
    <lineage>
        <taxon>Bacteria</taxon>
        <taxon>Pseudomonadati</taxon>
        <taxon>Bacteroidota</taxon>
        <taxon>Flavobacteriia</taxon>
        <taxon>Flavobacteriales</taxon>
        <taxon>Flavobacteriaceae</taxon>
        <taxon>Mesonia</taxon>
    </lineage>
</organism>
<evidence type="ECO:0000313" key="1">
    <source>
        <dbReference type="EMBL" id="VVV00915.1"/>
    </source>
</evidence>